<dbReference type="HOGENOM" id="CLU_063497_0_0_1"/>
<comment type="similarity">
    <text evidence="1">Belongs to the perilipin family.</text>
</comment>
<dbReference type="eggNOG" id="ENOG502S7Q3">
    <property type="taxonomic scope" value="Eukaryota"/>
</dbReference>
<proteinExistence type="inferred from homology"/>
<reference evidence="2 3" key="1">
    <citation type="journal article" date="2011" name="PLoS Pathog.">
        <title>Endophytic Life Strategies Decoded by Genome and Transcriptome Analyses of the Mutualistic Root Symbiont Piriformospora indica.</title>
        <authorList>
            <person name="Zuccaro A."/>
            <person name="Lahrmann U."/>
            <person name="Guldener U."/>
            <person name="Langen G."/>
            <person name="Pfiffi S."/>
            <person name="Biedenkopf D."/>
            <person name="Wong P."/>
            <person name="Samans B."/>
            <person name="Grimm C."/>
            <person name="Basiewicz M."/>
            <person name="Murat C."/>
            <person name="Martin F."/>
            <person name="Kogel K.H."/>
        </authorList>
    </citation>
    <scope>NUCLEOTIDE SEQUENCE [LARGE SCALE GENOMIC DNA]</scope>
    <source>
        <strain evidence="2 3">DSM 11827</strain>
    </source>
</reference>
<comment type="caution">
    <text evidence="2">The sequence shown here is derived from an EMBL/GenBank/DDBJ whole genome shotgun (WGS) entry which is preliminary data.</text>
</comment>
<dbReference type="GO" id="GO:0019915">
    <property type="term" value="P:lipid storage"/>
    <property type="evidence" value="ECO:0007669"/>
    <property type="project" value="TreeGrafter"/>
</dbReference>
<dbReference type="EMBL" id="CAFZ01000535">
    <property type="protein sequence ID" value="CCA75851.1"/>
    <property type="molecule type" value="Genomic_DNA"/>
</dbReference>
<dbReference type="GO" id="GO:0005829">
    <property type="term" value="C:cytosol"/>
    <property type="evidence" value="ECO:0007669"/>
    <property type="project" value="TreeGrafter"/>
</dbReference>
<organism evidence="2 3">
    <name type="scientific">Serendipita indica (strain DSM 11827)</name>
    <name type="common">Root endophyte fungus</name>
    <name type="synonym">Piriformospora indica</name>
    <dbReference type="NCBI Taxonomy" id="1109443"/>
    <lineage>
        <taxon>Eukaryota</taxon>
        <taxon>Fungi</taxon>
        <taxon>Dikarya</taxon>
        <taxon>Basidiomycota</taxon>
        <taxon>Agaricomycotina</taxon>
        <taxon>Agaricomycetes</taxon>
        <taxon>Sebacinales</taxon>
        <taxon>Serendipitaceae</taxon>
        <taxon>Serendipita</taxon>
    </lineage>
</organism>
<name>G4TX08_SERID</name>
<dbReference type="STRING" id="1109443.G4TX08"/>
<dbReference type="GO" id="GO:0010890">
    <property type="term" value="P:positive regulation of triglyceride storage"/>
    <property type="evidence" value="ECO:0007669"/>
    <property type="project" value="TreeGrafter"/>
</dbReference>
<dbReference type="OMA" id="KYTEPIQ"/>
<dbReference type="InterPro" id="IPR004279">
    <property type="entry name" value="Perilipin"/>
</dbReference>
<protein>
    <recommendedName>
        <fullName evidence="4">Lipid droplet-associated perilipin protein</fullName>
    </recommendedName>
</protein>
<dbReference type="GO" id="GO:0005811">
    <property type="term" value="C:lipid droplet"/>
    <property type="evidence" value="ECO:0007669"/>
    <property type="project" value="TreeGrafter"/>
</dbReference>
<dbReference type="OrthoDB" id="376826at2759"/>
<dbReference type="InParanoid" id="G4TX08"/>
<sequence length="398" mass="42904">MATETQSAPPSLTFPLRVLQIPLVHSSLDTIHNTLSSSPYTKSAYQTSTAFAHTALDTAARVTAPVYPKVLPIVTAADGYANKGLDTLQSRFPYPFESSPETMYNDLKKAPEDARNVAYKTIDERIKTPAYGLAKDVDARLAPLVDLLESLLMRIHVAPEPAPLSSPGASTSTAVSDKAQVTRAKELVFGAKDHIIDLTTEQAKTLRNQNIYMYVHTSGVMATPSPNLIRRDHFGRVGCPILIQRAAEQAESINATLTAQYQNAQAGISAYKGKGVELTREAQARVHALSHNLITELEKVQSTTASLPAHIQATFKPLTDEISSTLAEIKGVLTSQEEGVTLSEKTSRVGAVIKERIGPIVEQGKALYATAIDKFSVKKDQAVATTADTAEHLTNGTT</sequence>
<keyword evidence="3" id="KW-1185">Reference proteome</keyword>
<dbReference type="AlphaFoldDB" id="G4TX08"/>
<accession>G4TX08</accession>
<dbReference type="PANTHER" id="PTHR14024:SF49">
    <property type="entry name" value="LIPID STORAGE DROPLETS SURFACE-BINDING PROTEIN 1"/>
    <property type="match status" value="1"/>
</dbReference>
<evidence type="ECO:0000313" key="3">
    <source>
        <dbReference type="Proteomes" id="UP000007148"/>
    </source>
</evidence>
<dbReference type="PANTHER" id="PTHR14024">
    <property type="entry name" value="PERILIPIN"/>
    <property type="match status" value="1"/>
</dbReference>
<dbReference type="Proteomes" id="UP000007148">
    <property type="component" value="Unassembled WGS sequence"/>
</dbReference>
<dbReference type="Pfam" id="PF03036">
    <property type="entry name" value="Perilipin"/>
    <property type="match status" value="1"/>
</dbReference>
<evidence type="ECO:0000256" key="1">
    <source>
        <dbReference type="ARBA" id="ARBA00006311"/>
    </source>
</evidence>
<gene>
    <name evidence="2" type="ORF">PIIN_09839</name>
</gene>
<evidence type="ECO:0000313" key="2">
    <source>
        <dbReference type="EMBL" id="CCA75851.1"/>
    </source>
</evidence>
<evidence type="ECO:0008006" key="4">
    <source>
        <dbReference type="Google" id="ProtNLM"/>
    </source>
</evidence>